<sequence>MRLLPMAPLSKPQFFPVTPLRGLKTSSFLMSLLFCSA</sequence>
<evidence type="ECO:0000313" key="2">
    <source>
        <dbReference type="Proteomes" id="UP000183567"/>
    </source>
</evidence>
<dbReference type="EMBL" id="LVVM01001041">
    <property type="protein sequence ID" value="OJA19436.1"/>
    <property type="molecule type" value="Genomic_DNA"/>
</dbReference>
<organism evidence="1 2">
    <name type="scientific">Rhizopogon vesiculosus</name>
    <dbReference type="NCBI Taxonomy" id="180088"/>
    <lineage>
        <taxon>Eukaryota</taxon>
        <taxon>Fungi</taxon>
        <taxon>Dikarya</taxon>
        <taxon>Basidiomycota</taxon>
        <taxon>Agaricomycotina</taxon>
        <taxon>Agaricomycetes</taxon>
        <taxon>Agaricomycetidae</taxon>
        <taxon>Boletales</taxon>
        <taxon>Suillineae</taxon>
        <taxon>Rhizopogonaceae</taxon>
        <taxon>Rhizopogon</taxon>
    </lineage>
</organism>
<evidence type="ECO:0000313" key="1">
    <source>
        <dbReference type="EMBL" id="OJA19436.1"/>
    </source>
</evidence>
<accession>A0A1J8R6A3</accession>
<keyword evidence="2" id="KW-1185">Reference proteome</keyword>
<protein>
    <submittedName>
        <fullName evidence="1">Uncharacterized protein</fullName>
    </submittedName>
</protein>
<dbReference type="Proteomes" id="UP000183567">
    <property type="component" value="Unassembled WGS sequence"/>
</dbReference>
<dbReference type="AlphaFoldDB" id="A0A1J8R6A3"/>
<reference evidence="1 2" key="1">
    <citation type="submission" date="2016-03" db="EMBL/GenBank/DDBJ databases">
        <title>Comparative genomics of the ectomycorrhizal sister species Rhizopogon vinicolor and Rhizopogon vesiculosus (Basidiomycota: Boletales) reveals a divergence of the mating type B locus.</title>
        <authorList>
            <person name="Mujic A.B."/>
            <person name="Kuo A."/>
            <person name="Tritt A."/>
            <person name="Lipzen A."/>
            <person name="Chen C."/>
            <person name="Johnson J."/>
            <person name="Sharma A."/>
            <person name="Barry K."/>
            <person name="Grigoriev I.V."/>
            <person name="Spatafora J.W."/>
        </authorList>
    </citation>
    <scope>NUCLEOTIDE SEQUENCE [LARGE SCALE GENOMIC DNA]</scope>
    <source>
        <strain evidence="1 2">AM-OR11-056</strain>
    </source>
</reference>
<name>A0A1J8R6A3_9AGAM</name>
<comment type="caution">
    <text evidence="1">The sequence shown here is derived from an EMBL/GenBank/DDBJ whole genome shotgun (WGS) entry which is preliminary data.</text>
</comment>
<gene>
    <name evidence="1" type="ORF">AZE42_13654</name>
</gene>
<proteinExistence type="predicted"/>